<sequence length="1673" mass="187586">MADPLSVASGIAGLIGVADIVFVKTLQIRKHYKVAKNAENDVENFSTQISVIAGMLKRLQLLAEALKDDPFDHSLKPEVTNACYHTLREIQKKIKKSEQNLQGKDQVARWREKLRWPFSSDEMRALLQDLSQHQNNLQLALSADSMSSLVLCLSKQESLKSTMAQVSLHTEQIREICVRVHLSTQQKAVRDFFMKVNPNEYFSMSLRLRYPSTGLWIRRSAPYQRWLDVPHSHLWLSGIAGAGKSVLAGTLIEDALQRSGERIAVAFFYCDYRNEQSQTALGILGAIAVQVALQSSEAFDILQEYYEELHPSQGLEKQPEVEGLQETLGKMVQNLERALIVVDGIDEAIGLTTDLLPALLPISVHENVSLALISRDEIAIREALESDFSEVSIAATSDDVRQYVTGEIETRVRSKRLRHVGAQMKEEILERLLEGACGMFRWVACQMDYLCELPNDKLRREALECLPPDLPKSYQRVLERVPKPHTNLVIKTLNFIAYALEPLSTRQLCEMVSIPPQGERLEADGYIPCDEILRACGSLIRKSNSGNQLEFAHSSVQQFLESDTLLDSPLRQYHLSVDNGHKILANECLRFLQIENFVRQPLGQEAEVRDVRERWSQYPFYVHASLWWTAYAAKNMDDRHLRDLATELFHPTREGIYTAWVTCFSIRAEDWATSLSVLGIKTDDIHLGARLTMPKFTTLHMAAMLALPDICHDLLKNNVETGSNWPTPQVCAIVGPGLFATKTAFADDVVIDRRPRYLWNDQGRFWSGVSIERVRKTIQVVSSGFNLTESLGQSKIDLLLAMTVKRAIIEGIDYLGLTSDIILRLEEHDEAALTSLPKFSNSLDRCQELKPWHPTRPTPDSMRNIEDCFKDLIQGLNPLIDEYPCVAQLCSIVWDLALSWDLSFTRDRFFVSPTISFSEDSLVELLFSAIRQDNLGIVKHALDDKRLQITDLHQGPSTLMSTAVEYASFEVIRLLLDSGCSATASLETNLWQPIHLWANRSMFVNDPDRELILQLLLDHGASTLTQDIDGNTAWHIASNNVYALRVLLKLIDKTSTCSAMITRSKSNDTILGSALKGQEESCIILIIDQIRKDERYLCSSDPIPVLAAGTGSQTVVEGLLSLGTDFTLPEDCASCPLHHFGVHSTPEIIQWMSSLYGSSCQARCGGGIPIVEFIRKCLLREDKGPQPVFPNQAVLERLYEINVPEIQNEKTTKIWSSVCAILSGELSERKWATPIVESAVQSVMSTFQNMGLQKAYETSTGQCCIVPLLSGLGLNSVNRNPVGPGDGETYTRELSLVTPKLLLQLLSITDRSTLVKTPTDFTVLLAICLRETHKNEHFRTLADFLLKAGAKLQETDGHYSPLEYVCIWQNIGIPYFQKLLDWADCSLLNEINPKDKRGLIHRLIERQTDRTKCMLEELLKSGASPDLRIGDGKVGIPALVFSLNMRAQVAFHTLLENGADPTLHERGRSAVVAAVQYRQVDLFQSLIAWDSARGSSAIDWTHTCNFRTTIGCPPQWHFGMNVLHLAANNGLTSAIALLRKANVLDMNSRSHVGAACIHYAALHGHVEVISMLIDCGVDINSVDKEERLALHWAVRGNMVAAARTLLELGSGQSQSKQGETPYYQALAQGSSEMRKMFEVFQREGQQHEDIEQEHKLRVTVEEQLLAQSIRRGI</sequence>
<dbReference type="Gene3D" id="1.25.40.20">
    <property type="entry name" value="Ankyrin repeat-containing domain"/>
    <property type="match status" value="2"/>
</dbReference>
<proteinExistence type="predicted"/>
<feature type="domain" description="NACHT" evidence="3">
    <location>
        <begin position="232"/>
        <end position="375"/>
    </location>
</feature>
<dbReference type="InterPro" id="IPR056884">
    <property type="entry name" value="NPHP3-like_N"/>
</dbReference>
<dbReference type="InterPro" id="IPR036770">
    <property type="entry name" value="Ankyrin_rpt-contain_sf"/>
</dbReference>
<dbReference type="PANTHER" id="PTHR10039">
    <property type="entry name" value="AMELOGENIN"/>
    <property type="match status" value="1"/>
</dbReference>
<reference evidence="4 5" key="1">
    <citation type="submission" date="2024-02" db="EMBL/GenBank/DDBJ databases">
        <title>First draft genome assembly of two strains of Seiridium cardinale.</title>
        <authorList>
            <person name="Emiliani G."/>
            <person name="Scali E."/>
        </authorList>
    </citation>
    <scope>NUCLEOTIDE SEQUENCE [LARGE SCALE GENOMIC DNA]</scope>
    <source>
        <strain evidence="4 5">BM-138-000479</strain>
    </source>
</reference>
<dbReference type="PROSITE" id="PS50088">
    <property type="entry name" value="ANK_REPEAT"/>
    <property type="match status" value="1"/>
</dbReference>
<dbReference type="Gene3D" id="3.40.50.300">
    <property type="entry name" value="P-loop containing nucleotide triphosphate hydrolases"/>
    <property type="match status" value="1"/>
</dbReference>
<dbReference type="SMART" id="SM00248">
    <property type="entry name" value="ANK"/>
    <property type="match status" value="8"/>
</dbReference>
<dbReference type="SUPFAM" id="SSF48403">
    <property type="entry name" value="Ankyrin repeat"/>
    <property type="match status" value="2"/>
</dbReference>
<dbReference type="InterPro" id="IPR027417">
    <property type="entry name" value="P-loop_NTPase"/>
</dbReference>
<organism evidence="4 5">
    <name type="scientific">Seiridium cardinale</name>
    <dbReference type="NCBI Taxonomy" id="138064"/>
    <lineage>
        <taxon>Eukaryota</taxon>
        <taxon>Fungi</taxon>
        <taxon>Dikarya</taxon>
        <taxon>Ascomycota</taxon>
        <taxon>Pezizomycotina</taxon>
        <taxon>Sordariomycetes</taxon>
        <taxon>Xylariomycetidae</taxon>
        <taxon>Amphisphaeriales</taxon>
        <taxon>Sporocadaceae</taxon>
        <taxon>Seiridium</taxon>
    </lineage>
</organism>
<name>A0ABR2XQN8_9PEZI</name>
<dbReference type="PROSITE" id="PS50297">
    <property type="entry name" value="ANK_REP_REGION"/>
    <property type="match status" value="1"/>
</dbReference>
<evidence type="ECO:0000256" key="2">
    <source>
        <dbReference type="PROSITE-ProRule" id="PRU00023"/>
    </source>
</evidence>
<dbReference type="Pfam" id="PF12796">
    <property type="entry name" value="Ank_2"/>
    <property type="match status" value="1"/>
</dbReference>
<dbReference type="PROSITE" id="PS50837">
    <property type="entry name" value="NACHT"/>
    <property type="match status" value="1"/>
</dbReference>
<dbReference type="PANTHER" id="PTHR10039:SF16">
    <property type="entry name" value="GPI INOSITOL-DEACYLASE"/>
    <property type="match status" value="1"/>
</dbReference>
<dbReference type="Proteomes" id="UP001465668">
    <property type="component" value="Unassembled WGS sequence"/>
</dbReference>
<comment type="caution">
    <text evidence="4">The sequence shown here is derived from an EMBL/GenBank/DDBJ whole genome shotgun (WGS) entry which is preliminary data.</text>
</comment>
<accession>A0ABR2XQN8</accession>
<evidence type="ECO:0000256" key="1">
    <source>
        <dbReference type="ARBA" id="ARBA00022737"/>
    </source>
</evidence>
<protein>
    <recommendedName>
        <fullName evidence="3">NACHT domain-containing protein</fullName>
    </recommendedName>
</protein>
<keyword evidence="2" id="KW-0040">ANK repeat</keyword>
<feature type="repeat" description="ANK" evidence="2">
    <location>
        <begin position="1552"/>
        <end position="1584"/>
    </location>
</feature>
<dbReference type="InterPro" id="IPR002110">
    <property type="entry name" value="Ankyrin_rpt"/>
</dbReference>
<evidence type="ECO:0000313" key="4">
    <source>
        <dbReference type="EMBL" id="KAK9776084.1"/>
    </source>
</evidence>
<dbReference type="SUPFAM" id="SSF52540">
    <property type="entry name" value="P-loop containing nucleoside triphosphate hydrolases"/>
    <property type="match status" value="1"/>
</dbReference>
<gene>
    <name evidence="4" type="ORF">SCAR479_07304</name>
</gene>
<dbReference type="EMBL" id="JARVKM010000030">
    <property type="protein sequence ID" value="KAK9776084.1"/>
    <property type="molecule type" value="Genomic_DNA"/>
</dbReference>
<dbReference type="Pfam" id="PF24883">
    <property type="entry name" value="NPHP3_N"/>
    <property type="match status" value="1"/>
</dbReference>
<dbReference type="InterPro" id="IPR007111">
    <property type="entry name" value="NACHT_NTPase"/>
</dbReference>
<keyword evidence="1" id="KW-0677">Repeat</keyword>
<keyword evidence="5" id="KW-1185">Reference proteome</keyword>
<evidence type="ECO:0000259" key="3">
    <source>
        <dbReference type="PROSITE" id="PS50837"/>
    </source>
</evidence>
<evidence type="ECO:0000313" key="5">
    <source>
        <dbReference type="Proteomes" id="UP001465668"/>
    </source>
</evidence>